<comment type="caution">
    <text evidence="2">The sequence shown here is derived from an EMBL/GenBank/DDBJ whole genome shotgun (WGS) entry which is preliminary data.</text>
</comment>
<dbReference type="EMBL" id="LIRB01000148">
    <property type="protein sequence ID" value="KWX70317.1"/>
    <property type="molecule type" value="Genomic_DNA"/>
</dbReference>
<keyword evidence="3" id="KW-1185">Reference proteome</keyword>
<dbReference type="RefSeq" id="WP_060863415.1">
    <property type="nucleotide sequence ID" value="NZ_LIRB01000148.1"/>
</dbReference>
<evidence type="ECO:0000313" key="2">
    <source>
        <dbReference type="EMBL" id="KWX70317.1"/>
    </source>
</evidence>
<keyword evidence="1" id="KW-0472">Membrane</keyword>
<evidence type="ECO:0000313" key="3">
    <source>
        <dbReference type="Proteomes" id="UP000070475"/>
    </source>
</evidence>
<proteinExistence type="predicted"/>
<reference evidence="2 3" key="1">
    <citation type="submission" date="2015-08" db="EMBL/GenBank/DDBJ databases">
        <title>Genomes of Paenibacillus riograndensis.</title>
        <authorList>
            <person name="Sant'Anna F.H."/>
            <person name="Souza R."/>
            <person name="Ambrosini A."/>
            <person name="Bach E."/>
            <person name="Fernandes G."/>
            <person name="Balsanelli E."/>
            <person name="Baura V.A."/>
            <person name="Pedrosa F.O."/>
            <person name="Souza E.M."/>
            <person name="Passaglia L."/>
        </authorList>
    </citation>
    <scope>NUCLEOTIDE SEQUENCE [LARGE SCALE GENOMIC DNA]</scope>
    <source>
        <strain evidence="2 3">CAS34</strain>
    </source>
</reference>
<accession>A0A132TG59</accession>
<evidence type="ECO:0000256" key="1">
    <source>
        <dbReference type="SAM" id="Phobius"/>
    </source>
</evidence>
<keyword evidence="1" id="KW-0812">Transmembrane</keyword>
<gene>
    <name evidence="2" type="ORF">AMQ84_30110</name>
</gene>
<feature type="transmembrane region" description="Helical" evidence="1">
    <location>
        <begin position="20"/>
        <end position="38"/>
    </location>
</feature>
<organism evidence="2 3">
    <name type="scientific">Paenibacillus riograndensis</name>
    <dbReference type="NCBI Taxonomy" id="483937"/>
    <lineage>
        <taxon>Bacteria</taxon>
        <taxon>Bacillati</taxon>
        <taxon>Bacillota</taxon>
        <taxon>Bacilli</taxon>
        <taxon>Bacillales</taxon>
        <taxon>Paenibacillaceae</taxon>
        <taxon>Paenibacillus</taxon>
        <taxon>Paenibacillus sonchi group</taxon>
    </lineage>
</organism>
<dbReference type="AlphaFoldDB" id="A0A132TG59"/>
<dbReference type="Proteomes" id="UP000070475">
    <property type="component" value="Unassembled WGS sequence"/>
</dbReference>
<keyword evidence="1" id="KW-1133">Transmembrane helix</keyword>
<name>A0A132TG59_9BACL</name>
<protein>
    <submittedName>
        <fullName evidence="2">Uncharacterized protein</fullName>
    </submittedName>
</protein>
<dbReference type="PATRIC" id="fig|483937.3.peg.1960"/>
<sequence>MHRGMGGGGMGSYEMVARMAAVRWSGIAVAGWSGMAVARMRRDGGDRCVSNIGIFSGFVSG</sequence>